<keyword evidence="2" id="KW-0472">Membrane</keyword>
<evidence type="ECO:0000256" key="2">
    <source>
        <dbReference type="SAM" id="Phobius"/>
    </source>
</evidence>
<proteinExistence type="predicted"/>
<name>A0AAD8Y2H2_9STRA</name>
<evidence type="ECO:0000313" key="4">
    <source>
        <dbReference type="Proteomes" id="UP001224775"/>
    </source>
</evidence>
<sequence length="195" mass="21514">MEAGLAQKKKEASRERMVAVQSTLYVTAFIACWSGPTAFHLADWIAGFKSFWAVLVIVIFTPLQGFFNAFVFARPTYIRLRRAKPELGRLQTVKMIFFTPDPMTAVKSSAVSSRSPFSFADMPSIRPTNRLVDDDSFVEDGDAANGDLSAPDPIAAEEKNDECANEDTPLGTTAKKVVFKECPSPSSSDEYRDNV</sequence>
<accession>A0AAD8Y2H2</accession>
<keyword evidence="2" id="KW-1133">Transmembrane helix</keyword>
<feature type="transmembrane region" description="Helical" evidence="2">
    <location>
        <begin position="18"/>
        <end position="39"/>
    </location>
</feature>
<dbReference type="AlphaFoldDB" id="A0AAD8Y2H2"/>
<feature type="region of interest" description="Disordered" evidence="1">
    <location>
        <begin position="141"/>
        <end position="170"/>
    </location>
</feature>
<organism evidence="3 4">
    <name type="scientific">Skeletonema marinoi</name>
    <dbReference type="NCBI Taxonomy" id="267567"/>
    <lineage>
        <taxon>Eukaryota</taxon>
        <taxon>Sar</taxon>
        <taxon>Stramenopiles</taxon>
        <taxon>Ochrophyta</taxon>
        <taxon>Bacillariophyta</taxon>
        <taxon>Coscinodiscophyceae</taxon>
        <taxon>Thalassiosirophycidae</taxon>
        <taxon>Thalassiosirales</taxon>
        <taxon>Skeletonemataceae</taxon>
        <taxon>Skeletonema</taxon>
        <taxon>Skeletonema marinoi-dohrnii complex</taxon>
    </lineage>
</organism>
<protein>
    <submittedName>
        <fullName evidence="3">Uncharacterized protein</fullName>
    </submittedName>
</protein>
<evidence type="ECO:0000313" key="3">
    <source>
        <dbReference type="EMBL" id="KAK1738426.1"/>
    </source>
</evidence>
<feature type="transmembrane region" description="Helical" evidence="2">
    <location>
        <begin position="51"/>
        <end position="73"/>
    </location>
</feature>
<comment type="caution">
    <text evidence="3">The sequence shown here is derived from an EMBL/GenBank/DDBJ whole genome shotgun (WGS) entry which is preliminary data.</text>
</comment>
<keyword evidence="4" id="KW-1185">Reference proteome</keyword>
<reference evidence="3" key="1">
    <citation type="submission" date="2023-06" db="EMBL/GenBank/DDBJ databases">
        <title>Survivors Of The Sea: Transcriptome response of Skeletonema marinoi to long-term dormancy.</title>
        <authorList>
            <person name="Pinder M.I.M."/>
            <person name="Kourtchenko O."/>
            <person name="Robertson E.K."/>
            <person name="Larsson T."/>
            <person name="Maumus F."/>
            <person name="Osuna-Cruz C.M."/>
            <person name="Vancaester E."/>
            <person name="Stenow R."/>
            <person name="Vandepoele K."/>
            <person name="Ploug H."/>
            <person name="Bruchert V."/>
            <person name="Godhe A."/>
            <person name="Topel M."/>
        </authorList>
    </citation>
    <scope>NUCLEOTIDE SEQUENCE</scope>
    <source>
        <strain evidence="3">R05AC</strain>
    </source>
</reference>
<keyword evidence="2" id="KW-0812">Transmembrane</keyword>
<gene>
    <name evidence="3" type="ORF">QTG54_011095</name>
</gene>
<evidence type="ECO:0000256" key="1">
    <source>
        <dbReference type="SAM" id="MobiDB-lite"/>
    </source>
</evidence>
<dbReference type="Proteomes" id="UP001224775">
    <property type="component" value="Unassembled WGS sequence"/>
</dbReference>
<dbReference type="EMBL" id="JATAAI010000021">
    <property type="protein sequence ID" value="KAK1738426.1"/>
    <property type="molecule type" value="Genomic_DNA"/>
</dbReference>